<accession>A0A495IXG5</accession>
<dbReference type="Proteomes" id="UP000268007">
    <property type="component" value="Unassembled WGS sequence"/>
</dbReference>
<name>A0A495IXG5_9SPHI</name>
<keyword evidence="3" id="KW-1185">Reference proteome</keyword>
<dbReference type="EMBL" id="RBKU01000001">
    <property type="protein sequence ID" value="RKR81262.1"/>
    <property type="molecule type" value="Genomic_DNA"/>
</dbReference>
<feature type="chain" id="PRO_5019724267" evidence="1">
    <location>
        <begin position="24"/>
        <end position="266"/>
    </location>
</feature>
<comment type="caution">
    <text evidence="2">The sequence shown here is derived from an EMBL/GenBank/DDBJ whole genome shotgun (WGS) entry which is preliminary data.</text>
</comment>
<protein>
    <submittedName>
        <fullName evidence="2">Uncharacterized protein DUF4197</fullName>
    </submittedName>
</protein>
<dbReference type="AlphaFoldDB" id="A0A495IXG5"/>
<dbReference type="Pfam" id="PF13852">
    <property type="entry name" value="DUF4197"/>
    <property type="match status" value="1"/>
</dbReference>
<dbReference type="RefSeq" id="WP_121196979.1">
    <property type="nucleotide sequence ID" value="NZ_RBKU01000001.1"/>
</dbReference>
<keyword evidence="1" id="KW-0732">Signal</keyword>
<evidence type="ECO:0000313" key="2">
    <source>
        <dbReference type="EMBL" id="RKR81262.1"/>
    </source>
</evidence>
<organism evidence="2 3">
    <name type="scientific">Mucilaginibacter gracilis</name>
    <dbReference type="NCBI Taxonomy" id="423350"/>
    <lineage>
        <taxon>Bacteria</taxon>
        <taxon>Pseudomonadati</taxon>
        <taxon>Bacteroidota</taxon>
        <taxon>Sphingobacteriia</taxon>
        <taxon>Sphingobacteriales</taxon>
        <taxon>Sphingobacteriaceae</taxon>
        <taxon>Mucilaginibacter</taxon>
    </lineage>
</organism>
<evidence type="ECO:0000256" key="1">
    <source>
        <dbReference type="SAM" id="SignalP"/>
    </source>
</evidence>
<dbReference type="OrthoDB" id="5292580at2"/>
<evidence type="ECO:0000313" key="3">
    <source>
        <dbReference type="Proteomes" id="UP000268007"/>
    </source>
</evidence>
<proteinExistence type="predicted"/>
<dbReference type="InterPro" id="IPR025245">
    <property type="entry name" value="DUF4197"/>
</dbReference>
<gene>
    <name evidence="2" type="ORF">BDD43_1407</name>
</gene>
<reference evidence="2 3" key="1">
    <citation type="submission" date="2018-10" db="EMBL/GenBank/DDBJ databases">
        <title>Genomic Encyclopedia of Archaeal and Bacterial Type Strains, Phase II (KMG-II): from individual species to whole genera.</title>
        <authorList>
            <person name="Goeker M."/>
        </authorList>
    </citation>
    <scope>NUCLEOTIDE SEQUENCE [LARGE SCALE GENOMIC DNA]</scope>
    <source>
        <strain evidence="2 3">DSM 18602</strain>
    </source>
</reference>
<sequence>MKVIRTLIITISLVAFIGQEASAQFFKSILDKVAGKSASTPTTTTATTTTTTGTSVLAPSTLEIGTALKQALEQGTTKSSDQLSTLNGFFGNAAVKILFPPEAQKVEKTLRSLGLNQLCDNVILSLNRAAEDAAGQAKPIFISAVKQMTLQDVTNILLGSNDAATQYFKRTTTASLTAAFKPITKKSLDKVGATRYYGDVATRYNKIPFAGKVNPDISDYVTQKAIDGLFLQIALEELNIRQNLAARTTPVLQKVFSFASQNMLGN</sequence>
<feature type="signal peptide" evidence="1">
    <location>
        <begin position="1"/>
        <end position="23"/>
    </location>
</feature>